<dbReference type="Proteomes" id="UP001651050">
    <property type="component" value="Unassembled WGS sequence"/>
</dbReference>
<dbReference type="EMBL" id="JALQCY010000002">
    <property type="protein sequence ID" value="MCK9793536.1"/>
    <property type="molecule type" value="Genomic_DNA"/>
</dbReference>
<dbReference type="Gene3D" id="3.90.1150.200">
    <property type="match status" value="1"/>
</dbReference>
<protein>
    <submittedName>
        <fullName evidence="2">DUF1801 domain-containing protein</fullName>
    </submittedName>
</protein>
<evidence type="ECO:0000313" key="3">
    <source>
        <dbReference type="Proteomes" id="UP001651050"/>
    </source>
</evidence>
<gene>
    <name evidence="2" type="ORF">M1843_07250</name>
</gene>
<feature type="domain" description="YdhG-like" evidence="1">
    <location>
        <begin position="16"/>
        <end position="106"/>
    </location>
</feature>
<keyword evidence="3" id="KW-1185">Reference proteome</keyword>
<evidence type="ECO:0000313" key="2">
    <source>
        <dbReference type="EMBL" id="MCK9793536.1"/>
    </source>
</evidence>
<dbReference type="SUPFAM" id="SSF159888">
    <property type="entry name" value="YdhG-like"/>
    <property type="match status" value="1"/>
</dbReference>
<accession>A0ABT0J234</accession>
<dbReference type="RefSeq" id="WP_416343382.1">
    <property type="nucleotide sequence ID" value="NZ_JALQCY010000002.1"/>
</dbReference>
<dbReference type="InterPro" id="IPR014922">
    <property type="entry name" value="YdhG-like"/>
</dbReference>
<evidence type="ECO:0000259" key="1">
    <source>
        <dbReference type="Pfam" id="PF08818"/>
    </source>
</evidence>
<comment type="caution">
    <text evidence="2">The sequence shown here is derived from an EMBL/GenBank/DDBJ whole genome shotgun (WGS) entry which is preliminary data.</text>
</comment>
<dbReference type="Pfam" id="PF08818">
    <property type="entry name" value="DUF1801"/>
    <property type="match status" value="1"/>
</dbReference>
<reference evidence="2 3" key="1">
    <citation type="submission" date="2022-02" db="EMBL/GenBank/DDBJ databases">
        <title>The car tank lid bacteriome: a reservoir of bacteria with potential in bioremediation of fuel.</title>
        <authorList>
            <person name="Vidal-Verdu A."/>
            <person name="Gomez-Martinez D."/>
            <person name="Latorre-Perez A."/>
            <person name="Pereto J."/>
            <person name="Porcar M."/>
        </authorList>
    </citation>
    <scope>NUCLEOTIDE SEQUENCE [LARGE SCALE GENOMIC DNA]</scope>
    <source>
        <strain evidence="2 3">4D.3</strain>
    </source>
</reference>
<name>A0ABT0J234_9MICO</name>
<organism evidence="2 3">
    <name type="scientific">Isoptericola peretonis</name>
    <dbReference type="NCBI Taxonomy" id="2918523"/>
    <lineage>
        <taxon>Bacteria</taxon>
        <taxon>Bacillati</taxon>
        <taxon>Actinomycetota</taxon>
        <taxon>Actinomycetes</taxon>
        <taxon>Micrococcales</taxon>
        <taxon>Promicromonosporaceae</taxon>
        <taxon>Isoptericola</taxon>
    </lineage>
</organism>
<proteinExistence type="predicted"/>
<sequence>MGDVENYLTTLSGPERDAVARVYERARALVPDVEEGRSYGMPALRYRGSPLVSVMVTRTHLGLYPFSPDVVTALADDLQPFRTTKGSVSFQADAPLPDDVVDRLVLARRDEIDARAR</sequence>